<feature type="compositionally biased region" description="Basic and acidic residues" evidence="1">
    <location>
        <begin position="1"/>
        <end position="22"/>
    </location>
</feature>
<name>A0A0D0AD20_9AGAM</name>
<accession>A0A0D0AD20</accession>
<dbReference type="Proteomes" id="UP000054485">
    <property type="component" value="Unassembled WGS sequence"/>
</dbReference>
<dbReference type="HOGENOM" id="CLU_3051964_0_0_1"/>
<feature type="compositionally biased region" description="Polar residues" evidence="1">
    <location>
        <begin position="30"/>
        <end position="48"/>
    </location>
</feature>
<protein>
    <submittedName>
        <fullName evidence="2">Uncharacterized protein</fullName>
    </submittedName>
</protein>
<proteinExistence type="predicted"/>
<dbReference type="InParanoid" id="A0A0D0AD20"/>
<evidence type="ECO:0000313" key="3">
    <source>
        <dbReference type="Proteomes" id="UP000054485"/>
    </source>
</evidence>
<reference evidence="3" key="2">
    <citation type="submission" date="2015-01" db="EMBL/GenBank/DDBJ databases">
        <title>Evolutionary Origins and Diversification of the Mycorrhizal Mutualists.</title>
        <authorList>
            <consortium name="DOE Joint Genome Institute"/>
            <consortium name="Mycorrhizal Genomics Consortium"/>
            <person name="Kohler A."/>
            <person name="Kuo A."/>
            <person name="Nagy L.G."/>
            <person name="Floudas D."/>
            <person name="Copeland A."/>
            <person name="Barry K.W."/>
            <person name="Cichocki N."/>
            <person name="Veneault-Fourrey C."/>
            <person name="LaButti K."/>
            <person name="Lindquist E.A."/>
            <person name="Lipzen A."/>
            <person name="Lundell T."/>
            <person name="Morin E."/>
            <person name="Murat C."/>
            <person name="Riley R."/>
            <person name="Ohm R."/>
            <person name="Sun H."/>
            <person name="Tunlid A."/>
            <person name="Henrissat B."/>
            <person name="Grigoriev I.V."/>
            <person name="Hibbett D.S."/>
            <person name="Martin F."/>
        </authorList>
    </citation>
    <scope>NUCLEOTIDE SEQUENCE [LARGE SCALE GENOMIC DNA]</scope>
    <source>
        <strain evidence="3">UH-Slu-Lm8-n1</strain>
    </source>
</reference>
<keyword evidence="3" id="KW-1185">Reference proteome</keyword>
<dbReference type="AlphaFoldDB" id="A0A0D0AD20"/>
<organism evidence="2 3">
    <name type="scientific">Suillus luteus UH-Slu-Lm8-n1</name>
    <dbReference type="NCBI Taxonomy" id="930992"/>
    <lineage>
        <taxon>Eukaryota</taxon>
        <taxon>Fungi</taxon>
        <taxon>Dikarya</taxon>
        <taxon>Basidiomycota</taxon>
        <taxon>Agaricomycotina</taxon>
        <taxon>Agaricomycetes</taxon>
        <taxon>Agaricomycetidae</taxon>
        <taxon>Boletales</taxon>
        <taxon>Suillineae</taxon>
        <taxon>Suillaceae</taxon>
        <taxon>Suillus</taxon>
    </lineage>
</organism>
<sequence length="54" mass="6248">MKHESHYETRVSEEKVDLMEKGHQHRAHSETTISHSNASQARPFNPSVNKGYRS</sequence>
<evidence type="ECO:0000256" key="1">
    <source>
        <dbReference type="SAM" id="MobiDB-lite"/>
    </source>
</evidence>
<dbReference type="EMBL" id="KN835336">
    <property type="protein sequence ID" value="KIK39591.1"/>
    <property type="molecule type" value="Genomic_DNA"/>
</dbReference>
<feature type="region of interest" description="Disordered" evidence="1">
    <location>
        <begin position="1"/>
        <end position="54"/>
    </location>
</feature>
<reference evidence="2 3" key="1">
    <citation type="submission" date="2014-04" db="EMBL/GenBank/DDBJ databases">
        <authorList>
            <consortium name="DOE Joint Genome Institute"/>
            <person name="Kuo A."/>
            <person name="Ruytinx J."/>
            <person name="Rineau F."/>
            <person name="Colpaert J."/>
            <person name="Kohler A."/>
            <person name="Nagy L.G."/>
            <person name="Floudas D."/>
            <person name="Copeland A."/>
            <person name="Barry K.W."/>
            <person name="Cichocki N."/>
            <person name="Veneault-Fourrey C."/>
            <person name="LaButti K."/>
            <person name="Lindquist E.A."/>
            <person name="Lipzen A."/>
            <person name="Lundell T."/>
            <person name="Morin E."/>
            <person name="Murat C."/>
            <person name="Sun H."/>
            <person name="Tunlid A."/>
            <person name="Henrissat B."/>
            <person name="Grigoriev I.V."/>
            <person name="Hibbett D.S."/>
            <person name="Martin F."/>
            <person name="Nordberg H.P."/>
            <person name="Cantor M.N."/>
            <person name="Hua S.X."/>
        </authorList>
    </citation>
    <scope>NUCLEOTIDE SEQUENCE [LARGE SCALE GENOMIC DNA]</scope>
    <source>
        <strain evidence="2 3">UH-Slu-Lm8-n1</strain>
    </source>
</reference>
<evidence type="ECO:0000313" key="2">
    <source>
        <dbReference type="EMBL" id="KIK39591.1"/>
    </source>
</evidence>
<gene>
    <name evidence="2" type="ORF">CY34DRAFT_808111</name>
</gene>